<proteinExistence type="predicted"/>
<evidence type="ECO:0000256" key="1">
    <source>
        <dbReference type="SAM" id="MobiDB-lite"/>
    </source>
</evidence>
<evidence type="ECO:0000313" key="3">
    <source>
        <dbReference type="Proteomes" id="UP001516400"/>
    </source>
</evidence>
<dbReference type="Proteomes" id="UP001516400">
    <property type="component" value="Unassembled WGS sequence"/>
</dbReference>
<protein>
    <recommendedName>
        <fullName evidence="4">Paramyosin</fullName>
    </recommendedName>
</protein>
<organism evidence="2 3">
    <name type="scientific">Cryptolaemus montrouzieri</name>
    <dbReference type="NCBI Taxonomy" id="559131"/>
    <lineage>
        <taxon>Eukaryota</taxon>
        <taxon>Metazoa</taxon>
        <taxon>Ecdysozoa</taxon>
        <taxon>Arthropoda</taxon>
        <taxon>Hexapoda</taxon>
        <taxon>Insecta</taxon>
        <taxon>Pterygota</taxon>
        <taxon>Neoptera</taxon>
        <taxon>Endopterygota</taxon>
        <taxon>Coleoptera</taxon>
        <taxon>Polyphaga</taxon>
        <taxon>Cucujiformia</taxon>
        <taxon>Coccinelloidea</taxon>
        <taxon>Coccinellidae</taxon>
        <taxon>Scymninae</taxon>
        <taxon>Scymnini</taxon>
        <taxon>Cryptolaemus</taxon>
    </lineage>
</organism>
<gene>
    <name evidence="2" type="ORF">HHI36_020143</name>
</gene>
<name>A0ABD2N9U3_9CUCU</name>
<keyword evidence="3" id="KW-1185">Reference proteome</keyword>
<dbReference type="AlphaFoldDB" id="A0ABD2N9U3"/>
<comment type="caution">
    <text evidence="2">The sequence shown here is derived from an EMBL/GenBank/DDBJ whole genome shotgun (WGS) entry which is preliminary data.</text>
</comment>
<accession>A0ABD2N9U3</accession>
<reference evidence="2 3" key="1">
    <citation type="journal article" date="2021" name="BMC Biol.">
        <title>Horizontally acquired antibacterial genes associated with adaptive radiation of ladybird beetles.</title>
        <authorList>
            <person name="Li H.S."/>
            <person name="Tang X.F."/>
            <person name="Huang Y.H."/>
            <person name="Xu Z.Y."/>
            <person name="Chen M.L."/>
            <person name="Du X.Y."/>
            <person name="Qiu B.Y."/>
            <person name="Chen P.T."/>
            <person name="Zhang W."/>
            <person name="Slipinski A."/>
            <person name="Escalona H.E."/>
            <person name="Waterhouse R.M."/>
            <person name="Zwick A."/>
            <person name="Pang H."/>
        </authorList>
    </citation>
    <scope>NUCLEOTIDE SEQUENCE [LARGE SCALE GENOMIC DNA]</scope>
    <source>
        <strain evidence="2">SYSU2018</strain>
    </source>
</reference>
<evidence type="ECO:0008006" key="4">
    <source>
        <dbReference type="Google" id="ProtNLM"/>
    </source>
</evidence>
<dbReference type="EMBL" id="JABFTP020000083">
    <property type="protein sequence ID" value="KAL3275377.1"/>
    <property type="molecule type" value="Genomic_DNA"/>
</dbReference>
<evidence type="ECO:0000313" key="2">
    <source>
        <dbReference type="EMBL" id="KAL3275377.1"/>
    </source>
</evidence>
<feature type="region of interest" description="Disordered" evidence="1">
    <location>
        <begin position="36"/>
        <end position="55"/>
    </location>
</feature>
<sequence length="269" mass="30647">MSSRTILSRPRTRLYNANYNIGESYYKSALDGIDRKYSGRPASTPPRLPSLPRDLLDRHDKAFEDEDLATSRRRAEKHITEPHLFDSRGGYLAQKAIDALENDIDEETASALTRIRANKKAKSVLDDVDLDSTFNNIKSRRLINRSEKILDSVGINENSRRVLDEEVTIKRKLKSAQENGIGELTKWKPLTAEIDRESAASIRARETKNRLLDIEDEMASLAEKQAARERRAARFKAFVAESCEETEAAQESLQSLSLSNRREKKTVHF</sequence>